<dbReference type="InterPro" id="IPR014440">
    <property type="entry name" value="HCCAis_GSTk"/>
</dbReference>
<dbReference type="Proteomes" id="UP000005237">
    <property type="component" value="Unassembled WGS sequence"/>
</dbReference>
<dbReference type="EC" id="2.5.1.18" evidence="4"/>
<comment type="similarity">
    <text evidence="1 4">Belongs to the GST superfamily. Kappa family.</text>
</comment>
<evidence type="ECO:0000256" key="5">
    <source>
        <dbReference type="PIRSR" id="PIRSR006386-1"/>
    </source>
</evidence>
<evidence type="ECO:0000256" key="1">
    <source>
        <dbReference type="ARBA" id="ARBA00006494"/>
    </source>
</evidence>
<reference evidence="8" key="1">
    <citation type="submission" date="2010-08" db="EMBL/GenBank/DDBJ databases">
        <authorList>
            <consortium name="Caenorhabditis japonica Sequencing Consortium"/>
            <person name="Wilson R.K."/>
        </authorList>
    </citation>
    <scope>NUCLEOTIDE SEQUENCE [LARGE SCALE GENOMIC DNA]</scope>
    <source>
        <strain evidence="8">DF5081</strain>
    </source>
</reference>
<evidence type="ECO:0000256" key="3">
    <source>
        <dbReference type="ARBA" id="ARBA00047960"/>
    </source>
</evidence>
<keyword evidence="2 4" id="KW-0808">Transferase</keyword>
<dbReference type="Pfam" id="PF01323">
    <property type="entry name" value="DSBA"/>
    <property type="match status" value="1"/>
</dbReference>
<dbReference type="GO" id="GO:0004602">
    <property type="term" value="F:glutathione peroxidase activity"/>
    <property type="evidence" value="ECO:0007669"/>
    <property type="project" value="TreeGrafter"/>
</dbReference>
<dbReference type="OMA" id="FNHIYRF"/>
<evidence type="ECO:0000313" key="8">
    <source>
        <dbReference type="Proteomes" id="UP000005237"/>
    </source>
</evidence>
<dbReference type="GO" id="GO:0005739">
    <property type="term" value="C:mitochondrion"/>
    <property type="evidence" value="ECO:0007669"/>
    <property type="project" value="TreeGrafter"/>
</dbReference>
<comment type="catalytic activity">
    <reaction evidence="3 4">
        <text>RX + glutathione = an S-substituted glutathione + a halide anion + H(+)</text>
        <dbReference type="Rhea" id="RHEA:16437"/>
        <dbReference type="ChEBI" id="CHEBI:15378"/>
        <dbReference type="ChEBI" id="CHEBI:16042"/>
        <dbReference type="ChEBI" id="CHEBI:17792"/>
        <dbReference type="ChEBI" id="CHEBI:57925"/>
        <dbReference type="ChEBI" id="CHEBI:90779"/>
        <dbReference type="EC" id="2.5.1.18"/>
    </reaction>
</comment>
<dbReference type="PANTHER" id="PTHR42943:SF3">
    <property type="entry name" value="GLUTATHIONE S-TRANSFERASE KAPPA 1"/>
    <property type="match status" value="1"/>
</dbReference>
<dbReference type="InterPro" id="IPR001853">
    <property type="entry name" value="DSBA-like_thioredoxin_dom"/>
</dbReference>
<dbReference type="InterPro" id="IPR036249">
    <property type="entry name" value="Thioredoxin-like_sf"/>
</dbReference>
<dbReference type="GO" id="GO:0006749">
    <property type="term" value="P:glutathione metabolic process"/>
    <property type="evidence" value="ECO:0007669"/>
    <property type="project" value="TreeGrafter"/>
</dbReference>
<reference evidence="7" key="2">
    <citation type="submission" date="2022-06" db="UniProtKB">
        <authorList>
            <consortium name="EnsemblMetazoa"/>
        </authorList>
    </citation>
    <scope>IDENTIFICATION</scope>
    <source>
        <strain evidence="7">DF5081</strain>
    </source>
</reference>
<feature type="domain" description="DSBA-like thioredoxin" evidence="6">
    <location>
        <begin position="8"/>
        <end position="210"/>
    </location>
</feature>
<evidence type="ECO:0000259" key="6">
    <source>
        <dbReference type="Pfam" id="PF01323"/>
    </source>
</evidence>
<evidence type="ECO:0000256" key="4">
    <source>
        <dbReference type="PIRNR" id="PIRNR006386"/>
    </source>
</evidence>
<keyword evidence="8" id="KW-1185">Reference proteome</keyword>
<dbReference type="AlphaFoldDB" id="A0A8R1DFK9"/>
<dbReference type="InterPro" id="IPR051924">
    <property type="entry name" value="GST_Kappa/NadH"/>
</dbReference>
<name>A0A8R1DFK9_CAEJA</name>
<dbReference type="GO" id="GO:0005777">
    <property type="term" value="C:peroxisome"/>
    <property type="evidence" value="ECO:0007669"/>
    <property type="project" value="TreeGrafter"/>
</dbReference>
<dbReference type="PIRSF" id="PIRSF006386">
    <property type="entry name" value="HCCAis_GSTk"/>
    <property type="match status" value="1"/>
</dbReference>
<dbReference type="Gene3D" id="3.40.30.10">
    <property type="entry name" value="Glutaredoxin"/>
    <property type="match status" value="1"/>
</dbReference>
<sequence>MTTNLPRIDYYFDVISPYSYIGFETLQQLQHQWNGVEIRYIPFALANVMKESGNKPPGALSVRWDMMMIDLKRSAKFLDIPLTPNPFFMKWIRQYRSTDAMKILLVLEERDPELMERTAREMWHRVWSRSEKIFEYSDFVEIMNAVGIQDIEEVIETSKEEKYQIALERNTEYCTRRNAYGAPWINVTTTDGAEHSFFGSDRFHLIADLLNQPQPLPQRLFQLESRI</sequence>
<dbReference type="GO" id="GO:0004364">
    <property type="term" value="F:glutathione transferase activity"/>
    <property type="evidence" value="ECO:0007669"/>
    <property type="project" value="UniProtKB-UniRule"/>
</dbReference>
<dbReference type="PANTHER" id="PTHR42943">
    <property type="entry name" value="GLUTATHIONE S-TRANSFERASE KAPPA"/>
    <property type="match status" value="1"/>
</dbReference>
<evidence type="ECO:0000313" key="7">
    <source>
        <dbReference type="EnsemblMetazoa" id="CJA01255.1"/>
    </source>
</evidence>
<accession>A0A8R1DFK9</accession>
<evidence type="ECO:0000256" key="2">
    <source>
        <dbReference type="ARBA" id="ARBA00022679"/>
    </source>
</evidence>
<dbReference type="FunFam" id="3.40.30.10:FF:000096">
    <property type="entry name" value="Glutathione S-transferase kappa"/>
    <property type="match status" value="1"/>
</dbReference>
<proteinExistence type="inferred from homology"/>
<protein>
    <recommendedName>
        <fullName evidence="4">Glutathione S-transferase kappa</fullName>
        <ecNumber evidence="4">2.5.1.18</ecNumber>
    </recommendedName>
</protein>
<dbReference type="SUPFAM" id="SSF52833">
    <property type="entry name" value="Thioredoxin-like"/>
    <property type="match status" value="1"/>
</dbReference>
<feature type="active site" description="Nucleophile" evidence="5">
    <location>
        <position position="16"/>
    </location>
</feature>
<dbReference type="EnsemblMetazoa" id="CJA01255.1">
    <property type="protein sequence ID" value="CJA01255.1"/>
    <property type="gene ID" value="WBGene00120459"/>
</dbReference>
<organism evidence="7 8">
    <name type="scientific">Caenorhabditis japonica</name>
    <dbReference type="NCBI Taxonomy" id="281687"/>
    <lineage>
        <taxon>Eukaryota</taxon>
        <taxon>Metazoa</taxon>
        <taxon>Ecdysozoa</taxon>
        <taxon>Nematoda</taxon>
        <taxon>Chromadorea</taxon>
        <taxon>Rhabditida</taxon>
        <taxon>Rhabditina</taxon>
        <taxon>Rhabditomorpha</taxon>
        <taxon>Rhabditoidea</taxon>
        <taxon>Rhabditidae</taxon>
        <taxon>Peloderinae</taxon>
        <taxon>Caenorhabditis</taxon>
    </lineage>
</organism>